<keyword evidence="2" id="KW-1185">Reference proteome</keyword>
<evidence type="ECO:0000313" key="1">
    <source>
        <dbReference type="EMBL" id="EHK98835.1"/>
    </source>
</evidence>
<dbReference type="InParanoid" id="H0ERM4"/>
<proteinExistence type="predicted"/>
<dbReference type="HOGENOM" id="CLU_3143224_0_0_1"/>
<dbReference type="Proteomes" id="UP000005446">
    <property type="component" value="Unassembled WGS sequence"/>
</dbReference>
<accession>H0ERM4</accession>
<organism evidence="1 2">
    <name type="scientific">Glarea lozoyensis (strain ATCC 74030 / MF5533)</name>
    <dbReference type="NCBI Taxonomy" id="1104152"/>
    <lineage>
        <taxon>Eukaryota</taxon>
        <taxon>Fungi</taxon>
        <taxon>Dikarya</taxon>
        <taxon>Ascomycota</taxon>
        <taxon>Pezizomycotina</taxon>
        <taxon>Leotiomycetes</taxon>
        <taxon>Helotiales</taxon>
        <taxon>Helotiaceae</taxon>
        <taxon>Glarea</taxon>
    </lineage>
</organism>
<name>H0ERM4_GLAL7</name>
<protein>
    <submittedName>
        <fullName evidence="1">Uncharacterized protein</fullName>
    </submittedName>
</protein>
<gene>
    <name evidence="1" type="ORF">M7I_5344</name>
</gene>
<evidence type="ECO:0000313" key="2">
    <source>
        <dbReference type="Proteomes" id="UP000005446"/>
    </source>
</evidence>
<sequence>MFSFGGIHRIVCPFGKRQYDDQGRIKNITSYCSFPDRHERKGILCFLKQ</sequence>
<comment type="caution">
    <text evidence="1">The sequence shown here is derived from an EMBL/GenBank/DDBJ whole genome shotgun (WGS) entry which is preliminary data.</text>
</comment>
<reference evidence="1 2" key="1">
    <citation type="journal article" date="2012" name="Eukaryot. Cell">
        <title>Genome sequence of the fungus Glarea lozoyensis: the first genome sequence of a species from the Helotiaceae family.</title>
        <authorList>
            <person name="Youssar L."/>
            <person name="Gruening B.A."/>
            <person name="Erxleben A."/>
            <person name="Guenther S."/>
            <person name="Huettel W."/>
        </authorList>
    </citation>
    <scope>NUCLEOTIDE SEQUENCE [LARGE SCALE GENOMIC DNA]</scope>
    <source>
        <strain evidence="2">ATCC 74030 / MF5533</strain>
    </source>
</reference>
<dbReference type="EMBL" id="AGUE01000135">
    <property type="protein sequence ID" value="EHK98835.1"/>
    <property type="molecule type" value="Genomic_DNA"/>
</dbReference>
<dbReference type="AlphaFoldDB" id="H0ERM4"/>